<dbReference type="EMBL" id="JACXWD010000003">
    <property type="protein sequence ID" value="MBD3866851.1"/>
    <property type="molecule type" value="Genomic_DNA"/>
</dbReference>
<evidence type="ECO:0000313" key="4">
    <source>
        <dbReference type="Proteomes" id="UP000648239"/>
    </source>
</evidence>
<name>A0A8J6Y6N7_9BACT</name>
<feature type="transmembrane region" description="Helical" evidence="1">
    <location>
        <begin position="88"/>
        <end position="109"/>
    </location>
</feature>
<organism evidence="3 4">
    <name type="scientific">Candidatus Polarisedimenticola svalbardensis</name>
    <dbReference type="NCBI Taxonomy" id="2886004"/>
    <lineage>
        <taxon>Bacteria</taxon>
        <taxon>Pseudomonadati</taxon>
        <taxon>Acidobacteriota</taxon>
        <taxon>Candidatus Polarisedimenticolia</taxon>
        <taxon>Candidatus Polarisedimenticolales</taxon>
        <taxon>Candidatus Polarisedimenticolaceae</taxon>
        <taxon>Candidatus Polarisedimenticola</taxon>
    </lineage>
</organism>
<evidence type="ECO:0000256" key="1">
    <source>
        <dbReference type="SAM" id="Phobius"/>
    </source>
</evidence>
<feature type="domain" description="Putative zinc-finger" evidence="2">
    <location>
        <begin position="3"/>
        <end position="37"/>
    </location>
</feature>
<keyword evidence="1" id="KW-0472">Membrane</keyword>
<sequence length="215" mass="23523">MVCNEWRDRLLDRLYGEIEGQARIELDRHLEDCEPCRLELEELDGTRESLSAASPAVPEPPRVVLLGQPDLRGAGAGWWSRPGGFRMFAAGFAAATVLLAAGMAAGIAWSSGGRLSTGSPPDLTAEIDLVDRMQLDEALDARDARIMNMIDQSSGQVQTSLAEFGSAIEARRKEDLRLVLGELITTEMWTGKAIHENRESLRHLTLAGQPGVTQW</sequence>
<evidence type="ECO:0000313" key="3">
    <source>
        <dbReference type="EMBL" id="MBD3866851.1"/>
    </source>
</evidence>
<reference evidence="3 4" key="1">
    <citation type="submission" date="2020-08" db="EMBL/GenBank/DDBJ databases">
        <title>Acidobacteriota in marine sediments use diverse sulfur dissimilation pathways.</title>
        <authorList>
            <person name="Wasmund K."/>
        </authorList>
    </citation>
    <scope>NUCLEOTIDE SEQUENCE [LARGE SCALE GENOMIC DNA]</scope>
    <source>
        <strain evidence="3">MAG AM4</strain>
    </source>
</reference>
<dbReference type="InterPro" id="IPR027383">
    <property type="entry name" value="Znf_put"/>
</dbReference>
<evidence type="ECO:0000259" key="2">
    <source>
        <dbReference type="Pfam" id="PF13490"/>
    </source>
</evidence>
<dbReference type="Gene3D" id="1.10.10.1320">
    <property type="entry name" value="Anti-sigma factor, zinc-finger domain"/>
    <property type="match status" value="1"/>
</dbReference>
<dbReference type="Proteomes" id="UP000648239">
    <property type="component" value="Unassembled WGS sequence"/>
</dbReference>
<dbReference type="InterPro" id="IPR041916">
    <property type="entry name" value="Anti_sigma_zinc_sf"/>
</dbReference>
<accession>A0A8J6Y6N7</accession>
<keyword evidence="1" id="KW-1133">Transmembrane helix</keyword>
<protein>
    <submittedName>
        <fullName evidence="3">Zf-HC2 domain-containing protein</fullName>
    </submittedName>
</protein>
<proteinExistence type="predicted"/>
<comment type="caution">
    <text evidence="3">The sequence shown here is derived from an EMBL/GenBank/DDBJ whole genome shotgun (WGS) entry which is preliminary data.</text>
</comment>
<dbReference type="AlphaFoldDB" id="A0A8J6Y6N7"/>
<dbReference type="Pfam" id="PF13490">
    <property type="entry name" value="zf-HC2"/>
    <property type="match status" value="1"/>
</dbReference>
<gene>
    <name evidence="3" type="ORF">IFK94_01900</name>
</gene>
<keyword evidence="1" id="KW-0812">Transmembrane</keyword>